<dbReference type="Pfam" id="PF07859">
    <property type="entry name" value="Abhydrolase_3"/>
    <property type="match status" value="1"/>
</dbReference>
<reference evidence="4 5" key="1">
    <citation type="journal article" date="2015" name="Genome Announc.">
        <title>Complete Genome Sequence of the Rhizobacterium Pseudomonas trivialis Strain IHBB745 with Multiple Plant Growth-Promoting Activities and Tolerance to Desiccation and Alkalinity.</title>
        <authorList>
            <person name="Gulati A."/>
            <person name="Swarnkar M.K."/>
            <person name="Vyas P."/>
            <person name="Rahi P."/>
            <person name="Thakur R."/>
            <person name="Thakur N."/>
            <person name="Singh A.K."/>
        </authorList>
    </citation>
    <scope>NUCLEOTIDE SEQUENCE [LARGE SCALE GENOMIC DNA]</scope>
    <source>
        <strain evidence="5">745</strain>
    </source>
</reference>
<gene>
    <name evidence="4" type="ORF">AA957_03575</name>
</gene>
<evidence type="ECO:0000313" key="5">
    <source>
        <dbReference type="Proteomes" id="UP000036608"/>
    </source>
</evidence>
<dbReference type="InterPro" id="IPR013094">
    <property type="entry name" value="AB_hydrolase_3"/>
</dbReference>
<reference evidence="5" key="2">
    <citation type="submission" date="2015-05" db="EMBL/GenBank/DDBJ databases">
        <authorList>
            <person name="Swarnkar M.K."/>
            <person name="Vyas P."/>
            <person name="Rahi P."/>
            <person name="Thakur R."/>
            <person name="Thakur N."/>
            <person name="Singh A.K."/>
            <person name="Gulati A."/>
        </authorList>
    </citation>
    <scope>NUCLEOTIDE SEQUENCE [LARGE SCALE GENOMIC DNA]</scope>
    <source>
        <strain evidence="5">745</strain>
    </source>
</reference>
<comment type="similarity">
    <text evidence="1">Belongs to the 'GDXG' lipolytic enzyme family.</text>
</comment>
<dbReference type="InterPro" id="IPR002168">
    <property type="entry name" value="Lipase_GDXG_HIS_AS"/>
</dbReference>
<dbReference type="PANTHER" id="PTHR48081">
    <property type="entry name" value="AB HYDROLASE SUPERFAMILY PROTEIN C4A8.06C"/>
    <property type="match status" value="1"/>
</dbReference>
<dbReference type="KEGG" id="ptv:AA957_03575"/>
<dbReference type="RefSeq" id="WP_049708966.1">
    <property type="nucleotide sequence ID" value="NZ_CP011507.1"/>
</dbReference>
<accession>A0A0H5A6Q7</accession>
<organism evidence="4 5">
    <name type="scientific">Pseudomonas trivialis</name>
    <dbReference type="NCBI Taxonomy" id="200450"/>
    <lineage>
        <taxon>Bacteria</taxon>
        <taxon>Pseudomonadati</taxon>
        <taxon>Pseudomonadota</taxon>
        <taxon>Gammaproteobacteria</taxon>
        <taxon>Pseudomonadales</taxon>
        <taxon>Pseudomonadaceae</taxon>
        <taxon>Pseudomonas</taxon>
    </lineage>
</organism>
<dbReference type="InterPro" id="IPR029058">
    <property type="entry name" value="AB_hydrolase_fold"/>
</dbReference>
<dbReference type="PATRIC" id="fig|200450.3.peg.756"/>
<dbReference type="InterPro" id="IPR050300">
    <property type="entry name" value="GDXG_lipolytic_enzyme"/>
</dbReference>
<dbReference type="PANTHER" id="PTHR48081:SF8">
    <property type="entry name" value="ALPHA_BETA HYDROLASE FOLD-3 DOMAIN-CONTAINING PROTEIN-RELATED"/>
    <property type="match status" value="1"/>
</dbReference>
<evidence type="ECO:0000256" key="2">
    <source>
        <dbReference type="ARBA" id="ARBA00022801"/>
    </source>
</evidence>
<dbReference type="OrthoDB" id="9806180at2"/>
<evidence type="ECO:0000259" key="3">
    <source>
        <dbReference type="Pfam" id="PF07859"/>
    </source>
</evidence>
<evidence type="ECO:0000256" key="1">
    <source>
        <dbReference type="ARBA" id="ARBA00010515"/>
    </source>
</evidence>
<dbReference type="Gene3D" id="3.40.50.1820">
    <property type="entry name" value="alpha/beta hydrolase"/>
    <property type="match status" value="1"/>
</dbReference>
<evidence type="ECO:0000313" key="4">
    <source>
        <dbReference type="EMBL" id="AKS05230.1"/>
    </source>
</evidence>
<protein>
    <submittedName>
        <fullName evidence="4">Esterase</fullName>
    </submittedName>
</protein>
<dbReference type="Proteomes" id="UP000036608">
    <property type="component" value="Chromosome"/>
</dbReference>
<feature type="domain" description="Alpha/beta hydrolase fold-3" evidence="3">
    <location>
        <begin position="79"/>
        <end position="283"/>
    </location>
</feature>
<dbReference type="SUPFAM" id="SSF53474">
    <property type="entry name" value="alpha/beta-Hydrolases"/>
    <property type="match status" value="1"/>
</dbReference>
<proteinExistence type="inferred from homology"/>
<dbReference type="PROSITE" id="PS01173">
    <property type="entry name" value="LIPASE_GDXG_HIS"/>
    <property type="match status" value="1"/>
</dbReference>
<keyword evidence="2" id="KW-0378">Hydrolase</keyword>
<sequence length="308" mass="33527">MTQTYPLDAAMQAYVEASQRFCPADGSLAARREAFLRACRACTPAAPDDWRIDDLHWQGLRLRCYRPDDIPPVGGWPTLLYIHGGGWDLGSLETHDWFAYALGRRLKVAIVAVDYRLAPEHGYPAPLEDCLDVWHGLRQGLVDPDLSTERLMVIGDSAGGTLAAGLCMALRRDGHPQPSAQVLIYPVLTAAQQLPSMQEHANAPMMTVTGLAKSLEGFLPNAQDRLDPCAMPLEAKDFSGLAPTFVAVAQIDPLRDHGVSYHDVLAADGVDTQLHIARGMVHSGLRAFGAPVVEAAWDSIALFVENKL</sequence>
<dbReference type="AlphaFoldDB" id="A0A0H5A6Q7"/>
<dbReference type="GO" id="GO:0016787">
    <property type="term" value="F:hydrolase activity"/>
    <property type="evidence" value="ECO:0007669"/>
    <property type="project" value="UniProtKB-KW"/>
</dbReference>
<dbReference type="EMBL" id="CP011507">
    <property type="protein sequence ID" value="AKS05230.1"/>
    <property type="molecule type" value="Genomic_DNA"/>
</dbReference>
<name>A0A0H5A6Q7_9PSED</name>